<accession>A0ABR1VU46</accession>
<evidence type="ECO:0000313" key="2">
    <source>
        <dbReference type="Proteomes" id="UP001480595"/>
    </source>
</evidence>
<evidence type="ECO:0000313" key="1">
    <source>
        <dbReference type="EMBL" id="KAK8073353.1"/>
    </source>
</evidence>
<proteinExistence type="predicted"/>
<dbReference type="RefSeq" id="XP_066717828.1">
    <property type="nucleotide sequence ID" value="XM_066855661.1"/>
</dbReference>
<name>A0ABR1VU46_9PEZI</name>
<protein>
    <submittedName>
        <fullName evidence="1">Uncharacterized protein</fullName>
    </submittedName>
</protein>
<dbReference type="EMBL" id="JAQQWL010000005">
    <property type="protein sequence ID" value="KAK8073353.1"/>
    <property type="molecule type" value="Genomic_DNA"/>
</dbReference>
<gene>
    <name evidence="1" type="ORF">PG994_004252</name>
</gene>
<dbReference type="Proteomes" id="UP001480595">
    <property type="component" value="Unassembled WGS sequence"/>
</dbReference>
<dbReference type="GeneID" id="92088724"/>
<keyword evidence="2" id="KW-1185">Reference proteome</keyword>
<organism evidence="1 2">
    <name type="scientific">Apiospora phragmitis</name>
    <dbReference type="NCBI Taxonomy" id="2905665"/>
    <lineage>
        <taxon>Eukaryota</taxon>
        <taxon>Fungi</taxon>
        <taxon>Dikarya</taxon>
        <taxon>Ascomycota</taxon>
        <taxon>Pezizomycotina</taxon>
        <taxon>Sordariomycetes</taxon>
        <taxon>Xylariomycetidae</taxon>
        <taxon>Amphisphaeriales</taxon>
        <taxon>Apiosporaceae</taxon>
        <taxon>Apiospora</taxon>
    </lineage>
</organism>
<reference evidence="1 2" key="1">
    <citation type="submission" date="2023-01" db="EMBL/GenBank/DDBJ databases">
        <title>Analysis of 21 Apiospora genomes using comparative genomics revels a genus with tremendous synthesis potential of carbohydrate active enzymes and secondary metabolites.</title>
        <authorList>
            <person name="Sorensen T."/>
        </authorList>
    </citation>
    <scope>NUCLEOTIDE SEQUENCE [LARGE SCALE GENOMIC DNA]</scope>
    <source>
        <strain evidence="1 2">CBS 135458</strain>
    </source>
</reference>
<comment type="caution">
    <text evidence="1">The sequence shown here is derived from an EMBL/GenBank/DDBJ whole genome shotgun (WGS) entry which is preliminary data.</text>
</comment>
<sequence>MPTQRGAPHHHPGAVRLGLYRSAVTIVVGEAERSVCRLGHFFGSGLHGWWANRTLGSDDASVPQGTMDSYYLEQPSLPALHGQLSGQLLS</sequence>